<sequence>MKQQYYVNDHPQSNGDHEVHVTSCRFYHLMRSKTDLGEFDSCQEAVRVAKRRYSTANGCIVCCTPCHTR</sequence>
<reference evidence="1 2" key="1">
    <citation type="submission" date="2016-10" db="EMBL/GenBank/DDBJ databases">
        <authorList>
            <person name="de Groot N.N."/>
        </authorList>
    </citation>
    <scope>NUCLEOTIDE SEQUENCE [LARGE SCALE GENOMIC DNA]</scope>
    <source>
        <strain evidence="1 2">DSM 21039</strain>
    </source>
</reference>
<keyword evidence="2" id="KW-1185">Reference proteome</keyword>
<organism evidence="1 2">
    <name type="scientific">Chitinophaga rupis</name>
    <dbReference type="NCBI Taxonomy" id="573321"/>
    <lineage>
        <taxon>Bacteria</taxon>
        <taxon>Pseudomonadati</taxon>
        <taxon>Bacteroidota</taxon>
        <taxon>Chitinophagia</taxon>
        <taxon>Chitinophagales</taxon>
        <taxon>Chitinophagaceae</taxon>
        <taxon>Chitinophaga</taxon>
    </lineage>
</organism>
<evidence type="ECO:0000313" key="2">
    <source>
        <dbReference type="Proteomes" id="UP000198984"/>
    </source>
</evidence>
<gene>
    <name evidence="1" type="ORF">SAMN04488505_104309</name>
</gene>
<dbReference type="Proteomes" id="UP000198984">
    <property type="component" value="Unassembled WGS sequence"/>
</dbReference>
<evidence type="ECO:0000313" key="1">
    <source>
        <dbReference type="EMBL" id="SEM40830.1"/>
    </source>
</evidence>
<name>A0A1H7Y3Y5_9BACT</name>
<proteinExistence type="predicted"/>
<dbReference type="STRING" id="573321.SAMN04488505_104309"/>
<protein>
    <submittedName>
        <fullName evidence="1">Uncharacterized protein</fullName>
    </submittedName>
</protein>
<dbReference type="EMBL" id="FOBB01000004">
    <property type="protein sequence ID" value="SEM40830.1"/>
    <property type="molecule type" value="Genomic_DNA"/>
</dbReference>
<accession>A0A1H7Y3Y5</accession>
<dbReference type="AlphaFoldDB" id="A0A1H7Y3Y5"/>